<dbReference type="EMBL" id="JAAOAR010000405">
    <property type="protein sequence ID" value="KAF5583476.1"/>
    <property type="molecule type" value="Genomic_DNA"/>
</dbReference>
<dbReference type="PRINTS" id="PR00463">
    <property type="entry name" value="EP450I"/>
</dbReference>
<comment type="similarity">
    <text evidence="1">Belongs to the cytochrome P450 family.</text>
</comment>
<dbReference type="GO" id="GO:0020037">
    <property type="term" value="F:heme binding"/>
    <property type="evidence" value="ECO:0007669"/>
    <property type="project" value="InterPro"/>
</dbReference>
<reference evidence="6 7" key="1">
    <citation type="submission" date="2020-05" db="EMBL/GenBank/DDBJ databases">
        <title>Identification and distribution of gene clusters putatively required for synthesis of sphingolipid metabolism inhibitors in phylogenetically diverse species of the filamentous fungus Fusarium.</title>
        <authorList>
            <person name="Kim H.-S."/>
            <person name="Busman M."/>
            <person name="Brown D.W."/>
            <person name="Divon H."/>
            <person name="Uhlig S."/>
            <person name="Proctor R.H."/>
        </authorList>
    </citation>
    <scope>NUCLEOTIDE SEQUENCE [LARGE SCALE GENOMIC DNA]</scope>
    <source>
        <strain evidence="6 7">NRRL 25211</strain>
    </source>
</reference>
<dbReference type="Gene3D" id="1.10.630.10">
    <property type="entry name" value="Cytochrome P450"/>
    <property type="match status" value="1"/>
</dbReference>
<organism evidence="6 7">
    <name type="scientific">Fusarium pseudoanthophilum</name>
    <dbReference type="NCBI Taxonomy" id="48495"/>
    <lineage>
        <taxon>Eukaryota</taxon>
        <taxon>Fungi</taxon>
        <taxon>Dikarya</taxon>
        <taxon>Ascomycota</taxon>
        <taxon>Pezizomycotina</taxon>
        <taxon>Sordariomycetes</taxon>
        <taxon>Hypocreomycetidae</taxon>
        <taxon>Hypocreales</taxon>
        <taxon>Nectriaceae</taxon>
        <taxon>Fusarium</taxon>
        <taxon>Fusarium fujikuroi species complex</taxon>
    </lineage>
</organism>
<evidence type="ECO:0000256" key="2">
    <source>
        <dbReference type="ARBA" id="ARBA00022617"/>
    </source>
</evidence>
<dbReference type="AlphaFoldDB" id="A0A8H5NXV3"/>
<keyword evidence="6" id="KW-0560">Oxidoreductase</keyword>
<comment type="caution">
    <text evidence="6">The sequence shown here is derived from an EMBL/GenBank/DDBJ whole genome shotgun (WGS) entry which is preliminary data.</text>
</comment>
<keyword evidence="3 5" id="KW-0479">Metal-binding</keyword>
<keyword evidence="7" id="KW-1185">Reference proteome</keyword>
<dbReference type="GO" id="GO:0016705">
    <property type="term" value="F:oxidoreductase activity, acting on paired donors, with incorporation or reduction of molecular oxygen"/>
    <property type="evidence" value="ECO:0007669"/>
    <property type="project" value="InterPro"/>
</dbReference>
<dbReference type="Pfam" id="PF00067">
    <property type="entry name" value="p450"/>
    <property type="match status" value="1"/>
</dbReference>
<protein>
    <submittedName>
        <fullName evidence="6">Cytochrome P450 monooxygenase</fullName>
    </submittedName>
</protein>
<feature type="binding site" description="axial binding residue" evidence="5">
    <location>
        <position position="291"/>
    </location>
    <ligand>
        <name>heme</name>
        <dbReference type="ChEBI" id="CHEBI:30413"/>
    </ligand>
    <ligandPart>
        <name>Fe</name>
        <dbReference type="ChEBI" id="CHEBI:18248"/>
    </ligandPart>
</feature>
<keyword evidence="6" id="KW-0503">Monooxygenase</keyword>
<dbReference type="PANTHER" id="PTHR24305">
    <property type="entry name" value="CYTOCHROME P450"/>
    <property type="match status" value="1"/>
</dbReference>
<dbReference type="GO" id="GO:0004497">
    <property type="term" value="F:monooxygenase activity"/>
    <property type="evidence" value="ECO:0007669"/>
    <property type="project" value="UniProtKB-KW"/>
</dbReference>
<evidence type="ECO:0000256" key="1">
    <source>
        <dbReference type="ARBA" id="ARBA00010617"/>
    </source>
</evidence>
<name>A0A8H5NXV3_9HYPO</name>
<sequence>MRFVDKIRNGDSIVDLSVACRSLEADIMSDFSFGTTINALDSWASGEQLAMVEKNDEKATWMPVLTNFPMLCEFWEHAEQCLYALTGFRTKYSQGLFDFHSWTRKSWQAALSAESDYGTSVSSPNLIQTLCKAGLPAETALSEAGENLGPGTDTTSATLAHILWALAHNPAFQDALYQDLASVDFSTDMTTLENIPRLQACVKEGIRWAGAAAAMLPRIVPPGGIELHDTFIPEGTVLTSSPIWYLHEENAFPNPKLYDPYRWLSKDGKDLTADALRDRYYIPFSRGANLCLGAQ</sequence>
<dbReference type="Proteomes" id="UP000544095">
    <property type="component" value="Unassembled WGS sequence"/>
</dbReference>
<dbReference type="InterPro" id="IPR002401">
    <property type="entry name" value="Cyt_P450_E_grp-I"/>
</dbReference>
<keyword evidence="2 5" id="KW-0349">Heme</keyword>
<dbReference type="SUPFAM" id="SSF48264">
    <property type="entry name" value="Cytochrome P450"/>
    <property type="match status" value="1"/>
</dbReference>
<evidence type="ECO:0000313" key="7">
    <source>
        <dbReference type="Proteomes" id="UP000544095"/>
    </source>
</evidence>
<dbReference type="InterPro" id="IPR036396">
    <property type="entry name" value="Cyt_P450_sf"/>
</dbReference>
<dbReference type="InterPro" id="IPR050121">
    <property type="entry name" value="Cytochrome_P450_monoxygenase"/>
</dbReference>
<evidence type="ECO:0000256" key="5">
    <source>
        <dbReference type="PIRSR" id="PIRSR602401-1"/>
    </source>
</evidence>
<keyword evidence="4 5" id="KW-0408">Iron</keyword>
<dbReference type="GO" id="GO:0005506">
    <property type="term" value="F:iron ion binding"/>
    <property type="evidence" value="ECO:0007669"/>
    <property type="project" value="InterPro"/>
</dbReference>
<evidence type="ECO:0000256" key="4">
    <source>
        <dbReference type="ARBA" id="ARBA00023004"/>
    </source>
</evidence>
<comment type="cofactor">
    <cofactor evidence="5">
        <name>heme</name>
        <dbReference type="ChEBI" id="CHEBI:30413"/>
    </cofactor>
</comment>
<dbReference type="PRINTS" id="PR00385">
    <property type="entry name" value="P450"/>
</dbReference>
<dbReference type="InterPro" id="IPR001128">
    <property type="entry name" value="Cyt_P450"/>
</dbReference>
<gene>
    <name evidence="6" type="ORF">FPANT_8161</name>
</gene>
<dbReference type="PANTHER" id="PTHR24305:SF166">
    <property type="entry name" value="CYTOCHROME P450 12A4, MITOCHONDRIAL-RELATED"/>
    <property type="match status" value="1"/>
</dbReference>
<evidence type="ECO:0000313" key="6">
    <source>
        <dbReference type="EMBL" id="KAF5583476.1"/>
    </source>
</evidence>
<evidence type="ECO:0000256" key="3">
    <source>
        <dbReference type="ARBA" id="ARBA00022723"/>
    </source>
</evidence>
<proteinExistence type="inferred from homology"/>
<accession>A0A8H5NXV3</accession>